<keyword evidence="1" id="KW-0472">Membrane</keyword>
<evidence type="ECO:0000313" key="3">
    <source>
        <dbReference type="Proteomes" id="UP000323274"/>
    </source>
</evidence>
<keyword evidence="1" id="KW-1133">Transmembrane helix</keyword>
<dbReference type="EMBL" id="BJJW01000009">
    <property type="protein sequence ID" value="GDZ84291.1"/>
    <property type="molecule type" value="Genomic_DNA"/>
</dbReference>
<dbReference type="Proteomes" id="UP000323274">
    <property type="component" value="Unassembled WGS sequence"/>
</dbReference>
<feature type="transmembrane region" description="Helical" evidence="1">
    <location>
        <begin position="21"/>
        <end position="46"/>
    </location>
</feature>
<proteinExistence type="predicted"/>
<comment type="caution">
    <text evidence="2">The sequence shown here is derived from an EMBL/GenBank/DDBJ whole genome shotgun (WGS) entry which is preliminary data.</text>
</comment>
<protein>
    <submittedName>
        <fullName evidence="2">Uncharacterized protein</fullName>
    </submittedName>
</protein>
<evidence type="ECO:0000256" key="1">
    <source>
        <dbReference type="SAM" id="Phobius"/>
    </source>
</evidence>
<gene>
    <name evidence="2" type="ORF">LCIT_15330</name>
</gene>
<keyword evidence="1" id="KW-0812">Transmembrane</keyword>
<accession>A0A5A5TZP2</accession>
<dbReference type="AlphaFoldDB" id="A0A5A5TZP2"/>
<organism evidence="2 3">
    <name type="scientific">Leuconostoc citreum</name>
    <dbReference type="NCBI Taxonomy" id="33964"/>
    <lineage>
        <taxon>Bacteria</taxon>
        <taxon>Bacillati</taxon>
        <taxon>Bacillota</taxon>
        <taxon>Bacilli</taxon>
        <taxon>Lactobacillales</taxon>
        <taxon>Lactobacillaceae</taxon>
        <taxon>Leuconostoc</taxon>
    </lineage>
</organism>
<evidence type="ECO:0000313" key="2">
    <source>
        <dbReference type="EMBL" id="GDZ84291.1"/>
    </source>
</evidence>
<sequence>MCLKIKKKLDLTVRPLDSYDIVMAIGIISTSCHYGIYNFIFLYLLFMLPEIIETVACINHYFSNRGPRGK</sequence>
<reference evidence="2 3" key="1">
    <citation type="submission" date="2019-04" db="EMBL/GenBank/DDBJ databases">
        <title>A pseudo-fructophilic Leuconostoc citreum strain F192-5 isolated from peel of satsuma mandarin: the first report for isolation and characterization of strain-dependent fructophilic-like characteristics.</title>
        <authorList>
            <person name="Maeno S."/>
            <person name="Tanizawa Y."/>
            <person name="Kajikawa A."/>
            <person name="Kanesaki Y."/>
            <person name="Kubota E."/>
            <person name="Arita M."/>
            <person name="Leon D."/>
            <person name="Endo A."/>
        </authorList>
    </citation>
    <scope>NUCLEOTIDE SEQUENCE [LARGE SCALE GENOMIC DNA]</scope>
    <source>
        <strain evidence="2 3">F192-5</strain>
    </source>
</reference>
<dbReference type="PROSITE" id="PS51257">
    <property type="entry name" value="PROKAR_LIPOPROTEIN"/>
    <property type="match status" value="1"/>
</dbReference>
<name>A0A5A5TZP2_LEUCI</name>